<gene>
    <name evidence="1" type="ORF">PITCH_A1920044</name>
</gene>
<protein>
    <submittedName>
        <fullName evidence="1">Uncharacterized protein</fullName>
    </submittedName>
</protein>
<sequence>MLVTEGGVVITNISNEGKEWQKRNIPMIVLGQ</sequence>
<dbReference type="EMBL" id="OJIN01000104">
    <property type="protein sequence ID" value="SPD73705.1"/>
    <property type="molecule type" value="Genomic_DNA"/>
</dbReference>
<accession>A0A445MW71</accession>
<proteinExistence type="predicted"/>
<organism evidence="1">
    <name type="scientific">uncultured Desulfobacterium sp</name>
    <dbReference type="NCBI Taxonomy" id="201089"/>
    <lineage>
        <taxon>Bacteria</taxon>
        <taxon>Pseudomonadati</taxon>
        <taxon>Thermodesulfobacteriota</taxon>
        <taxon>Desulfobacteria</taxon>
        <taxon>Desulfobacterales</taxon>
        <taxon>Desulfobacteriaceae</taxon>
        <taxon>Desulfobacterium</taxon>
        <taxon>environmental samples</taxon>
    </lineage>
</organism>
<evidence type="ECO:0000313" key="1">
    <source>
        <dbReference type="EMBL" id="SPD73705.1"/>
    </source>
</evidence>
<name>A0A445MW71_9BACT</name>
<dbReference type="AlphaFoldDB" id="A0A445MW71"/>
<reference evidence="1" key="1">
    <citation type="submission" date="2018-01" db="EMBL/GenBank/DDBJ databases">
        <authorList>
            <person name="Regsiter A."/>
            <person name="William W."/>
        </authorList>
    </citation>
    <scope>NUCLEOTIDE SEQUENCE</scope>
    <source>
        <strain evidence="1">TRIP AH-1</strain>
    </source>
</reference>